<dbReference type="EC" id="2.5.1.42" evidence="12"/>
<feature type="transmembrane region" description="Helical" evidence="12">
    <location>
        <begin position="35"/>
        <end position="54"/>
    </location>
</feature>
<evidence type="ECO:0000256" key="9">
    <source>
        <dbReference type="ARBA" id="ARBA00023136"/>
    </source>
</evidence>
<dbReference type="PANTHER" id="PTHR42723:SF1">
    <property type="entry name" value="CHLOROPHYLL SYNTHASE, CHLOROPLASTIC"/>
    <property type="match status" value="1"/>
</dbReference>
<dbReference type="InterPro" id="IPR000537">
    <property type="entry name" value="UbiA_prenyltransferase"/>
</dbReference>
<comment type="similarity">
    <text evidence="12">Belongs to the UbiA prenyltransferase family. DGGGP synthase subfamily.</text>
</comment>
<sequence length="273" mass="28397">MVQVYLEIMRPGNCLLAGIAALIGLLVAGSSPDPLTLALVFFAVFAVTGAGNGINDYFDREIDAINRPRRPIPSGRISPDWARGWSVVLFATGSALALFINALAFAIAVANSILLYLYARNLKVTPFAGNLAVGYLTGSTFLFGGAAGGNVGITVFLFSLAALATLAREIEKDIEDVAGDSASGARTLPIVIGERRSSFLAALFVVAAIVLSYLAPLGRAYLVAVTVADLLFLVALARILQGDAPRAQKMLKAGMTAALVAFMVAAASGLGYL</sequence>
<dbReference type="EMBL" id="JARFPL010000005">
    <property type="protein sequence ID" value="MDF0592415.1"/>
    <property type="molecule type" value="Genomic_DNA"/>
</dbReference>
<dbReference type="InterPro" id="IPR023547">
    <property type="entry name" value="DGGGP_synth"/>
</dbReference>
<proteinExistence type="inferred from homology"/>
<dbReference type="PANTHER" id="PTHR42723">
    <property type="entry name" value="CHLOROPHYLL SYNTHASE"/>
    <property type="match status" value="1"/>
</dbReference>
<dbReference type="CDD" id="cd13961">
    <property type="entry name" value="PT_UbiA_DGGGPS"/>
    <property type="match status" value="1"/>
</dbReference>
<evidence type="ECO:0000256" key="3">
    <source>
        <dbReference type="ARBA" id="ARBA00022516"/>
    </source>
</evidence>
<dbReference type="InterPro" id="IPR050475">
    <property type="entry name" value="Prenyltransferase_related"/>
</dbReference>
<dbReference type="Pfam" id="PF01040">
    <property type="entry name" value="UbiA"/>
    <property type="match status" value="1"/>
</dbReference>
<reference evidence="13 14" key="1">
    <citation type="submission" date="2023-03" db="EMBL/GenBank/DDBJ databases">
        <title>Whole genome sequencing of Methanotrichaceae archaeon M04Ac.</title>
        <authorList>
            <person name="Khomyakova M.A."/>
            <person name="Merkel A.Y."/>
            <person name="Slobodkin A.I."/>
        </authorList>
    </citation>
    <scope>NUCLEOTIDE SEQUENCE [LARGE SCALE GENOMIC DNA]</scope>
    <source>
        <strain evidence="13 14">M04Ac</strain>
    </source>
</reference>
<keyword evidence="9 12" id="KW-0472">Membrane</keyword>
<comment type="subcellular location">
    <subcellularLocation>
        <location evidence="1 12">Cell membrane</location>
        <topology evidence="1 12">Multi-pass membrane protein</topology>
    </subcellularLocation>
</comment>
<evidence type="ECO:0000313" key="13">
    <source>
        <dbReference type="EMBL" id="MDF0592415.1"/>
    </source>
</evidence>
<dbReference type="HAMAP" id="MF_01286">
    <property type="entry name" value="DGGGP_synth"/>
    <property type="match status" value="1"/>
</dbReference>
<evidence type="ECO:0000256" key="4">
    <source>
        <dbReference type="ARBA" id="ARBA00022679"/>
    </source>
</evidence>
<dbReference type="NCBIfam" id="NF009521">
    <property type="entry name" value="PRK12882.1"/>
    <property type="match status" value="1"/>
</dbReference>
<comment type="pathway">
    <text evidence="12">Membrane lipid metabolism; glycerophospholipid metabolism.</text>
</comment>
<dbReference type="Gene3D" id="1.10.357.140">
    <property type="entry name" value="UbiA prenyltransferase"/>
    <property type="match status" value="1"/>
</dbReference>
<organism evidence="13 14">
    <name type="scientific">Candidatus Methanocrinis alkalitolerans</name>
    <dbReference type="NCBI Taxonomy" id="3033395"/>
    <lineage>
        <taxon>Archaea</taxon>
        <taxon>Methanobacteriati</taxon>
        <taxon>Methanobacteriota</taxon>
        <taxon>Stenosarchaea group</taxon>
        <taxon>Methanomicrobia</taxon>
        <taxon>Methanotrichales</taxon>
        <taxon>Methanotrichaceae</taxon>
        <taxon>Methanocrinis</taxon>
    </lineage>
</organism>
<keyword evidence="5 12" id="KW-0812">Transmembrane</keyword>
<evidence type="ECO:0000313" key="14">
    <source>
        <dbReference type="Proteomes" id="UP001215956"/>
    </source>
</evidence>
<keyword evidence="3 12" id="KW-0444">Lipid biosynthesis</keyword>
<keyword evidence="11 12" id="KW-1208">Phospholipid metabolism</keyword>
<keyword evidence="2 12" id="KW-1003">Cell membrane</keyword>
<dbReference type="InterPro" id="IPR044878">
    <property type="entry name" value="UbiA_sf"/>
</dbReference>
<evidence type="ECO:0000256" key="6">
    <source>
        <dbReference type="ARBA" id="ARBA00022842"/>
    </source>
</evidence>
<keyword evidence="6 12" id="KW-0460">Magnesium</keyword>
<dbReference type="Proteomes" id="UP001215956">
    <property type="component" value="Unassembled WGS sequence"/>
</dbReference>
<feature type="transmembrane region" description="Helical" evidence="12">
    <location>
        <begin position="198"/>
        <end position="215"/>
    </location>
</feature>
<feature type="transmembrane region" description="Helical" evidence="12">
    <location>
        <begin position="139"/>
        <end position="164"/>
    </location>
</feature>
<comment type="caution">
    <text evidence="13">The sequence shown here is derived from an EMBL/GenBank/DDBJ whole genome shotgun (WGS) entry which is preliminary data.</text>
</comment>
<gene>
    <name evidence="13" type="ORF">P0O24_02315</name>
</gene>
<evidence type="ECO:0000256" key="5">
    <source>
        <dbReference type="ARBA" id="ARBA00022692"/>
    </source>
</evidence>
<evidence type="ECO:0000256" key="11">
    <source>
        <dbReference type="ARBA" id="ARBA00023264"/>
    </source>
</evidence>
<comment type="catalytic activity">
    <reaction evidence="12">
        <text>sn-3-O-(geranylgeranyl)glycerol 1-phosphate + (2E,6E,10E)-geranylgeranyl diphosphate = 2,3-bis-O-(geranylgeranyl)-sn-glycerol 1-phosphate + diphosphate</text>
        <dbReference type="Rhea" id="RHEA:18109"/>
        <dbReference type="ChEBI" id="CHEBI:33019"/>
        <dbReference type="ChEBI" id="CHEBI:57677"/>
        <dbReference type="ChEBI" id="CHEBI:58756"/>
        <dbReference type="ChEBI" id="CHEBI:58837"/>
        <dbReference type="EC" id="2.5.1.42"/>
    </reaction>
</comment>
<dbReference type="Gene3D" id="1.20.120.1780">
    <property type="entry name" value="UbiA prenyltransferase"/>
    <property type="match status" value="1"/>
</dbReference>
<evidence type="ECO:0000256" key="10">
    <source>
        <dbReference type="ARBA" id="ARBA00023209"/>
    </source>
</evidence>
<feature type="transmembrane region" description="Helical" evidence="12">
    <location>
        <begin position="253"/>
        <end position="272"/>
    </location>
</feature>
<feature type="transmembrane region" description="Helical" evidence="12">
    <location>
        <begin position="86"/>
        <end position="119"/>
    </location>
</feature>
<keyword evidence="4 12" id="KW-0808">Transferase</keyword>
<name>A0ABT5XCH3_9EURY</name>
<dbReference type="RefSeq" id="WP_316968126.1">
    <property type="nucleotide sequence ID" value="NZ_JARFPL010000005.1"/>
</dbReference>
<feature type="transmembrane region" description="Helical" evidence="12">
    <location>
        <begin position="12"/>
        <end position="29"/>
    </location>
</feature>
<keyword evidence="7 12" id="KW-1133">Transmembrane helix</keyword>
<keyword evidence="10 12" id="KW-0594">Phospholipid biosynthesis</keyword>
<protein>
    <recommendedName>
        <fullName evidence="12">Digeranylgeranylglyceryl phosphate synthase</fullName>
        <shortName evidence="12">DGGGP synthase</shortName>
        <shortName evidence="12">DGGGPS</shortName>
        <ecNumber evidence="12">2.5.1.42</ecNumber>
    </recommendedName>
    <alternativeName>
        <fullName evidence="12">(S)-2,3-di-O-geranylgeranylglyceryl phosphate synthase</fullName>
    </alternativeName>
    <alternativeName>
        <fullName evidence="12">Geranylgeranylglycerol-phosphate geranylgeranyltransferase</fullName>
    </alternativeName>
</protein>
<comment type="function">
    <text evidence="12">Prenyltransferase that catalyzes the transfer of the geranylgeranyl moiety of geranylgeranyl diphosphate (GGPP) to the C2 hydroxyl of (S)-3-O-geranylgeranylglyceryl phosphate (GGGP). This reaction is the second ether-bond-formation step in the biosynthesis of archaeal membrane lipids.</text>
</comment>
<evidence type="ECO:0000256" key="1">
    <source>
        <dbReference type="ARBA" id="ARBA00004651"/>
    </source>
</evidence>
<feature type="transmembrane region" description="Helical" evidence="12">
    <location>
        <begin position="221"/>
        <end position="241"/>
    </location>
</feature>
<evidence type="ECO:0000256" key="8">
    <source>
        <dbReference type="ARBA" id="ARBA00023098"/>
    </source>
</evidence>
<evidence type="ECO:0000256" key="2">
    <source>
        <dbReference type="ARBA" id="ARBA00022475"/>
    </source>
</evidence>
<keyword evidence="14" id="KW-1185">Reference proteome</keyword>
<evidence type="ECO:0000256" key="12">
    <source>
        <dbReference type="HAMAP-Rule" id="MF_01286"/>
    </source>
</evidence>
<comment type="cofactor">
    <cofactor evidence="12">
        <name>Mg(2+)</name>
        <dbReference type="ChEBI" id="CHEBI:18420"/>
    </cofactor>
</comment>
<keyword evidence="8 12" id="KW-0443">Lipid metabolism</keyword>
<accession>A0ABT5XCH3</accession>
<evidence type="ECO:0000256" key="7">
    <source>
        <dbReference type="ARBA" id="ARBA00022989"/>
    </source>
</evidence>
<dbReference type="GO" id="GO:0047295">
    <property type="term" value="F:geranylgeranylglycerol-phosphate geranylgeranyltransferase activity"/>
    <property type="evidence" value="ECO:0007669"/>
    <property type="project" value="UniProtKB-EC"/>
</dbReference>